<evidence type="ECO:0000256" key="4">
    <source>
        <dbReference type="ARBA" id="ARBA00023002"/>
    </source>
</evidence>
<comment type="caution">
    <text evidence="8">The sequence shown here is derived from an EMBL/GenBank/DDBJ whole genome shotgun (WGS) entry which is preliminary data.</text>
</comment>
<evidence type="ECO:0000256" key="5">
    <source>
        <dbReference type="ARBA" id="ARBA00023136"/>
    </source>
</evidence>
<proteinExistence type="predicted"/>
<feature type="transmembrane region" description="Helical" evidence="6">
    <location>
        <begin position="300"/>
        <end position="319"/>
    </location>
</feature>
<feature type="transmembrane region" description="Helical" evidence="6">
    <location>
        <begin position="167"/>
        <end position="187"/>
    </location>
</feature>
<feature type="transmembrane region" description="Helical" evidence="6">
    <location>
        <begin position="103"/>
        <end position="124"/>
    </location>
</feature>
<feature type="transmembrane region" description="Helical" evidence="6">
    <location>
        <begin position="27"/>
        <end position="44"/>
    </location>
</feature>
<evidence type="ECO:0000313" key="9">
    <source>
        <dbReference type="Proteomes" id="UP001215503"/>
    </source>
</evidence>
<dbReference type="PRINTS" id="PR00410">
    <property type="entry name" value="PHEHYDRXLASE"/>
</dbReference>
<dbReference type="Gene3D" id="3.40.50.80">
    <property type="entry name" value="Nucleotide-binding domain of ferredoxin-NADP reductase (FNR) module"/>
    <property type="match status" value="1"/>
</dbReference>
<dbReference type="InterPro" id="IPR017927">
    <property type="entry name" value="FAD-bd_FR_type"/>
</dbReference>
<reference evidence="8 9" key="1">
    <citation type="submission" date="2023-03" db="EMBL/GenBank/DDBJ databases">
        <title>Fodinicurvata sp. CAU 1616 isolated from sea sendiment.</title>
        <authorList>
            <person name="Kim W."/>
        </authorList>
    </citation>
    <scope>NUCLEOTIDE SEQUENCE [LARGE SCALE GENOMIC DNA]</scope>
    <source>
        <strain evidence="8 9">CAU 1616</strain>
    </source>
</reference>
<evidence type="ECO:0000256" key="2">
    <source>
        <dbReference type="ARBA" id="ARBA00022692"/>
    </source>
</evidence>
<comment type="subcellular location">
    <subcellularLocation>
        <location evidence="1">Membrane</location>
        <topology evidence="1">Multi-pass membrane protein</topology>
    </subcellularLocation>
</comment>
<keyword evidence="9" id="KW-1185">Reference proteome</keyword>
<dbReference type="Pfam" id="PF08022">
    <property type="entry name" value="FAD_binding_8"/>
    <property type="match status" value="1"/>
</dbReference>
<feature type="domain" description="FAD-binding FR-type" evidence="7">
    <location>
        <begin position="192"/>
        <end position="293"/>
    </location>
</feature>
<evidence type="ECO:0000256" key="3">
    <source>
        <dbReference type="ARBA" id="ARBA00022989"/>
    </source>
</evidence>
<dbReference type="InterPro" id="IPR039261">
    <property type="entry name" value="FNR_nucleotide-bd"/>
</dbReference>
<organism evidence="8 9">
    <name type="scientific">Aquibaculum arenosum</name>
    <dbReference type="NCBI Taxonomy" id="3032591"/>
    <lineage>
        <taxon>Bacteria</taxon>
        <taxon>Pseudomonadati</taxon>
        <taxon>Pseudomonadota</taxon>
        <taxon>Alphaproteobacteria</taxon>
        <taxon>Rhodospirillales</taxon>
        <taxon>Rhodovibrionaceae</taxon>
        <taxon>Aquibaculum</taxon>
    </lineage>
</organism>
<accession>A0ABT5YPY3</accession>
<dbReference type="InterPro" id="IPR013130">
    <property type="entry name" value="Fe3_Rdtase_TM_dom"/>
</dbReference>
<gene>
    <name evidence="8" type="ORF">P2G67_13670</name>
</gene>
<keyword evidence="3 6" id="KW-1133">Transmembrane helix</keyword>
<dbReference type="PANTHER" id="PTHR47354:SF7">
    <property type="entry name" value="NAD(P)H-FLAVIN REDUCTASE"/>
    <property type="match status" value="1"/>
</dbReference>
<feature type="transmembrane region" description="Helical" evidence="6">
    <location>
        <begin position="64"/>
        <end position="83"/>
    </location>
</feature>
<dbReference type="InterPro" id="IPR050415">
    <property type="entry name" value="MRET"/>
</dbReference>
<dbReference type="Gene3D" id="2.40.30.10">
    <property type="entry name" value="Translation factors"/>
    <property type="match status" value="1"/>
</dbReference>
<sequence length="326" mass="35958">MLALTPLLLAWLQRLPARSFWRELSSGLVLVGFAMLLAQFLLSGRFRSLSGRVGIDLVMRFHQLIAFSLLAFILVHPLLYAMPRLAESPDAALASLVRMFSSQGLRSGVIAWVLLLLLVPLGIFRDLLPLPYEAWRLSHGLGAAAIAVLSTHHTLRVGTYSDNPWLAGFWLILTGLALLSLVQVYLIKPLAQRGTPWRVIGNRPVAERMWEIRLEPEDGKAPPFEAGQFAWLNLGHSAFSLTEHPFSISSAPAERPQIAFTIKESGDFTRQIGSIPVGTRAYLDGPHGTFCLHGRPQRPLVLIAGGVGFAPIIGMLRQLRTSNNRV</sequence>
<keyword evidence="4" id="KW-0560">Oxidoreductase</keyword>
<evidence type="ECO:0000256" key="6">
    <source>
        <dbReference type="SAM" id="Phobius"/>
    </source>
</evidence>
<keyword evidence="5 6" id="KW-0472">Membrane</keyword>
<evidence type="ECO:0000259" key="7">
    <source>
        <dbReference type="PROSITE" id="PS51384"/>
    </source>
</evidence>
<dbReference type="Pfam" id="PF01794">
    <property type="entry name" value="Ferric_reduct"/>
    <property type="match status" value="1"/>
</dbReference>
<dbReference type="SUPFAM" id="SSF52343">
    <property type="entry name" value="Ferredoxin reductase-like, C-terminal NADP-linked domain"/>
    <property type="match status" value="1"/>
</dbReference>
<dbReference type="SUPFAM" id="SSF63380">
    <property type="entry name" value="Riboflavin synthase domain-like"/>
    <property type="match status" value="1"/>
</dbReference>
<keyword evidence="2 6" id="KW-0812">Transmembrane</keyword>
<evidence type="ECO:0000256" key="1">
    <source>
        <dbReference type="ARBA" id="ARBA00004141"/>
    </source>
</evidence>
<protein>
    <submittedName>
        <fullName evidence="8">Ferric reductase-like transmembrane domain-containing protein</fullName>
    </submittedName>
</protein>
<dbReference type="RefSeq" id="WP_275823796.1">
    <property type="nucleotide sequence ID" value="NZ_JARHUD010000008.1"/>
</dbReference>
<dbReference type="EMBL" id="JARHUD010000008">
    <property type="protein sequence ID" value="MDF2097026.1"/>
    <property type="molecule type" value="Genomic_DNA"/>
</dbReference>
<dbReference type="InterPro" id="IPR017938">
    <property type="entry name" value="Riboflavin_synthase-like_b-brl"/>
</dbReference>
<evidence type="ECO:0000313" key="8">
    <source>
        <dbReference type="EMBL" id="MDF2097026.1"/>
    </source>
</evidence>
<name>A0ABT5YPY3_9PROT</name>
<dbReference type="PANTHER" id="PTHR47354">
    <property type="entry name" value="NADH OXIDOREDUCTASE HCR"/>
    <property type="match status" value="1"/>
</dbReference>
<dbReference type="InterPro" id="IPR013112">
    <property type="entry name" value="FAD-bd_8"/>
</dbReference>
<dbReference type="PROSITE" id="PS51384">
    <property type="entry name" value="FAD_FR"/>
    <property type="match status" value="1"/>
</dbReference>
<dbReference type="Proteomes" id="UP001215503">
    <property type="component" value="Unassembled WGS sequence"/>
</dbReference>
<feature type="transmembrane region" description="Helical" evidence="6">
    <location>
        <begin position="136"/>
        <end position="155"/>
    </location>
</feature>